<sequence length="147" mass="15696">MVASIDTVTNGGTAPAEPPSSGAPAPADVPLIGEVAPTDAPPIGAVTPADNWPVSIQTITNAYRDYTKRSLEETGSFVEKLMAARSFDKAIEVQTEFARQAYANFVAESQKICELYSELAKQIILRPWEGLRGEDDPNRALGSRSGS</sequence>
<protein>
    <submittedName>
        <fullName evidence="3">Phasin family protein</fullName>
    </submittedName>
</protein>
<dbReference type="EMBL" id="JABWSX010000003">
    <property type="protein sequence ID" value="NVL12060.1"/>
    <property type="molecule type" value="Genomic_DNA"/>
</dbReference>
<evidence type="ECO:0000256" key="1">
    <source>
        <dbReference type="SAM" id="MobiDB-lite"/>
    </source>
</evidence>
<reference evidence="3" key="1">
    <citation type="submission" date="2020-06" db="EMBL/GenBank/DDBJ databases">
        <title>Whole Genome Sequence of Bradyrhizobium sp. Strain 66S1MB.</title>
        <authorList>
            <person name="Bromfield E."/>
            <person name="Cloutier S."/>
        </authorList>
    </citation>
    <scope>NUCLEOTIDE SEQUENCE</scope>
    <source>
        <strain evidence="3">66S1MB</strain>
    </source>
</reference>
<name>A0A974AIT4_9BRAD</name>
<feature type="domain" description="Phasin" evidence="2">
    <location>
        <begin position="55"/>
        <end position="123"/>
    </location>
</feature>
<dbReference type="Pfam" id="PF09361">
    <property type="entry name" value="Phasin_2"/>
    <property type="match status" value="1"/>
</dbReference>
<evidence type="ECO:0000259" key="2">
    <source>
        <dbReference type="Pfam" id="PF09361"/>
    </source>
</evidence>
<organism evidence="3">
    <name type="scientific">Bradyrhizobium quebecense</name>
    <dbReference type="NCBI Taxonomy" id="2748629"/>
    <lineage>
        <taxon>Bacteria</taxon>
        <taxon>Pseudomonadati</taxon>
        <taxon>Pseudomonadota</taxon>
        <taxon>Alphaproteobacteria</taxon>
        <taxon>Hyphomicrobiales</taxon>
        <taxon>Nitrobacteraceae</taxon>
        <taxon>Bradyrhizobium</taxon>
    </lineage>
</organism>
<evidence type="ECO:0000313" key="3">
    <source>
        <dbReference type="EMBL" id="NVL12060.1"/>
    </source>
</evidence>
<comment type="caution">
    <text evidence="3">The sequence shown here is derived from an EMBL/GenBank/DDBJ whole genome shotgun (WGS) entry which is preliminary data.</text>
</comment>
<gene>
    <name evidence="3" type="ORF">HU230_41880</name>
</gene>
<feature type="region of interest" description="Disordered" evidence="1">
    <location>
        <begin position="1"/>
        <end position="31"/>
    </location>
</feature>
<dbReference type="AlphaFoldDB" id="A0A974AIT4"/>
<dbReference type="InterPro" id="IPR018968">
    <property type="entry name" value="Phasin"/>
</dbReference>
<accession>A0A974AIT4</accession>
<proteinExistence type="predicted"/>
<feature type="compositionally biased region" description="Polar residues" evidence="1">
    <location>
        <begin position="1"/>
        <end position="12"/>
    </location>
</feature>